<sequence>MIYDNTQRIAVTEETFVYHSVLMIEVVEMNDDQLQAISPIDGRYLEKSTHLRQYFSESALMRYRVLTEIKWLIFLSEYKDLNQIPVLSKDIKESLENIIEQFSIDDAKAIKTIENQTNHDVKSIEYFLQEKINRLPDGKNLIPFIHFGCTSEDINNISYALMLKDAIELQVKEFNLLISTLRNQSHLWADDTMLSRTHGQAATPTTMGKEFANFVYRLNQQIKTLETIEYRAKMNGAVGNFNAHKIAYPDINWTDLSEQFIKSIGLTNNPYTTQIEPHDWMAELFHSLIRINNICLDLSKDIWMYISLGYFHQTIKSSEVGSSTMPH</sequence>
<protein>
    <recommendedName>
        <fullName evidence="1">Fumarate lyase N-terminal domain-containing protein</fullName>
    </recommendedName>
</protein>
<dbReference type="Pfam" id="PF00206">
    <property type="entry name" value="Lyase_1"/>
    <property type="match status" value="1"/>
</dbReference>
<dbReference type="InterPro" id="IPR024083">
    <property type="entry name" value="Fumarase/histidase_N"/>
</dbReference>
<dbReference type="GO" id="GO:0003824">
    <property type="term" value="F:catalytic activity"/>
    <property type="evidence" value="ECO:0007669"/>
    <property type="project" value="InterPro"/>
</dbReference>
<gene>
    <name evidence="2" type="ORF">METZ01_LOCUS123947</name>
</gene>
<dbReference type="SUPFAM" id="SSF48557">
    <property type="entry name" value="L-aspartase-like"/>
    <property type="match status" value="1"/>
</dbReference>
<dbReference type="AlphaFoldDB" id="A0A381Y3P3"/>
<evidence type="ECO:0000313" key="2">
    <source>
        <dbReference type="EMBL" id="SVA71093.1"/>
    </source>
</evidence>
<feature type="domain" description="Fumarate lyase N-terminal" evidence="1">
    <location>
        <begin position="42"/>
        <end position="327"/>
    </location>
</feature>
<dbReference type="InterPro" id="IPR047136">
    <property type="entry name" value="PurB_bact"/>
</dbReference>
<dbReference type="PANTHER" id="PTHR43411">
    <property type="entry name" value="ADENYLOSUCCINATE LYASE"/>
    <property type="match status" value="1"/>
</dbReference>
<dbReference type="Gene3D" id="1.10.275.10">
    <property type="entry name" value="Fumarase/aspartase (N-terminal domain)"/>
    <property type="match status" value="1"/>
</dbReference>
<evidence type="ECO:0000259" key="1">
    <source>
        <dbReference type="Pfam" id="PF00206"/>
    </source>
</evidence>
<dbReference type="EMBL" id="UINC01017220">
    <property type="protein sequence ID" value="SVA71093.1"/>
    <property type="molecule type" value="Genomic_DNA"/>
</dbReference>
<dbReference type="InterPro" id="IPR008948">
    <property type="entry name" value="L-Aspartase-like"/>
</dbReference>
<dbReference type="Gene3D" id="1.20.200.10">
    <property type="entry name" value="Fumarase/aspartase (Central domain)"/>
    <property type="match status" value="1"/>
</dbReference>
<dbReference type="InterPro" id="IPR022761">
    <property type="entry name" value="Fumarate_lyase_N"/>
</dbReference>
<dbReference type="PRINTS" id="PR00149">
    <property type="entry name" value="FUMRATELYASE"/>
</dbReference>
<dbReference type="InterPro" id="IPR000362">
    <property type="entry name" value="Fumarate_lyase_fam"/>
</dbReference>
<name>A0A381Y3P3_9ZZZZ</name>
<dbReference type="PANTHER" id="PTHR43411:SF1">
    <property type="entry name" value="ADENYLOSUCCINATE LYASE"/>
    <property type="match status" value="1"/>
</dbReference>
<organism evidence="2">
    <name type="scientific">marine metagenome</name>
    <dbReference type="NCBI Taxonomy" id="408172"/>
    <lineage>
        <taxon>unclassified sequences</taxon>
        <taxon>metagenomes</taxon>
        <taxon>ecological metagenomes</taxon>
    </lineage>
</organism>
<proteinExistence type="predicted"/>
<accession>A0A381Y3P3</accession>
<reference evidence="2" key="1">
    <citation type="submission" date="2018-05" db="EMBL/GenBank/DDBJ databases">
        <authorList>
            <person name="Lanie J.A."/>
            <person name="Ng W.-L."/>
            <person name="Kazmierczak K.M."/>
            <person name="Andrzejewski T.M."/>
            <person name="Davidsen T.M."/>
            <person name="Wayne K.J."/>
            <person name="Tettelin H."/>
            <person name="Glass J.I."/>
            <person name="Rusch D."/>
            <person name="Podicherti R."/>
            <person name="Tsui H.-C.T."/>
            <person name="Winkler M.E."/>
        </authorList>
    </citation>
    <scope>NUCLEOTIDE SEQUENCE</scope>
</reference>
<feature type="non-terminal residue" evidence="2">
    <location>
        <position position="327"/>
    </location>
</feature>